<dbReference type="Proteomes" id="UP000011519">
    <property type="component" value="Unassembled WGS sequence"/>
</dbReference>
<accession>M0ACS1</accession>
<organism evidence="1 2">
    <name type="scientific">Natrialba hulunbeirensis JCM 10989</name>
    <dbReference type="NCBI Taxonomy" id="1227493"/>
    <lineage>
        <taxon>Archaea</taxon>
        <taxon>Methanobacteriati</taxon>
        <taxon>Methanobacteriota</taxon>
        <taxon>Stenosarchaea group</taxon>
        <taxon>Halobacteria</taxon>
        <taxon>Halobacteriales</taxon>
        <taxon>Natrialbaceae</taxon>
        <taxon>Natrialba</taxon>
    </lineage>
</organism>
<dbReference type="EMBL" id="AOIM01000009">
    <property type="protein sequence ID" value="ELY95148.1"/>
    <property type="molecule type" value="Genomic_DNA"/>
</dbReference>
<proteinExistence type="predicted"/>
<protein>
    <submittedName>
        <fullName evidence="1">Uncharacterized protein</fullName>
    </submittedName>
</protein>
<sequence length="102" mass="11881">MAYPPVRSVHLIEIMNKMNSPERKKRIDSSNKTEAAFAFTSRADGSRHRFRFLHLEGESGMWRVHEVKEDQTWRIVGREPVQQLKMGQTEPSANHVGHRLVE</sequence>
<comment type="caution">
    <text evidence="1">The sequence shown here is derived from an EMBL/GenBank/DDBJ whole genome shotgun (WGS) entry which is preliminary data.</text>
</comment>
<evidence type="ECO:0000313" key="2">
    <source>
        <dbReference type="Proteomes" id="UP000011519"/>
    </source>
</evidence>
<dbReference type="AlphaFoldDB" id="M0ACS1"/>
<name>M0ACS1_9EURY</name>
<reference evidence="1 2" key="1">
    <citation type="journal article" date="2014" name="PLoS Genet.">
        <title>Phylogenetically driven sequencing of extremely halophilic archaea reveals strategies for static and dynamic osmo-response.</title>
        <authorList>
            <person name="Becker E.A."/>
            <person name="Seitzer P.M."/>
            <person name="Tritt A."/>
            <person name="Larsen D."/>
            <person name="Krusor M."/>
            <person name="Yao A.I."/>
            <person name="Wu D."/>
            <person name="Madern D."/>
            <person name="Eisen J.A."/>
            <person name="Darling A.E."/>
            <person name="Facciotti M.T."/>
        </authorList>
    </citation>
    <scope>NUCLEOTIDE SEQUENCE [LARGE SCALE GENOMIC DNA]</scope>
    <source>
        <strain evidence="1 2">JCM 10989</strain>
    </source>
</reference>
<gene>
    <name evidence="1" type="ORF">C483_02251</name>
</gene>
<keyword evidence="2" id="KW-1185">Reference proteome</keyword>
<dbReference type="STRING" id="1227493.C483_02251"/>
<evidence type="ECO:0000313" key="1">
    <source>
        <dbReference type="EMBL" id="ELY95148.1"/>
    </source>
</evidence>